<gene>
    <name evidence="2" type="ORF">J437_LFUL016330</name>
</gene>
<reference evidence="2" key="1">
    <citation type="submission" date="2013-04" db="EMBL/GenBank/DDBJ databases">
        <authorList>
            <person name="Qu J."/>
            <person name="Murali S.C."/>
            <person name="Bandaranaike D."/>
            <person name="Bellair M."/>
            <person name="Blankenburg K."/>
            <person name="Chao H."/>
            <person name="Dinh H."/>
            <person name="Doddapaneni H."/>
            <person name="Downs B."/>
            <person name="Dugan-Rocha S."/>
            <person name="Elkadiri S."/>
            <person name="Gnanaolivu R.D."/>
            <person name="Hernandez B."/>
            <person name="Javaid M."/>
            <person name="Jayaseelan J.C."/>
            <person name="Lee S."/>
            <person name="Li M."/>
            <person name="Ming W."/>
            <person name="Munidasa M."/>
            <person name="Muniz J."/>
            <person name="Nguyen L."/>
            <person name="Ongeri F."/>
            <person name="Osuji N."/>
            <person name="Pu L.-L."/>
            <person name="Puazo M."/>
            <person name="Qu C."/>
            <person name="Quiroz J."/>
            <person name="Raj R."/>
            <person name="Weissenberger G."/>
            <person name="Xin Y."/>
            <person name="Zou X."/>
            <person name="Han Y."/>
            <person name="Richards S."/>
            <person name="Worley K."/>
            <person name="Muzny D."/>
            <person name="Gibbs R."/>
        </authorList>
    </citation>
    <scope>NUCLEOTIDE SEQUENCE</scope>
    <source>
        <strain evidence="2">Sampled in the wild</strain>
    </source>
</reference>
<evidence type="ECO:0000313" key="3">
    <source>
        <dbReference type="Proteomes" id="UP000792457"/>
    </source>
</evidence>
<evidence type="ECO:0000313" key="2">
    <source>
        <dbReference type="EMBL" id="KAG8236638.1"/>
    </source>
</evidence>
<feature type="compositionally biased region" description="Basic and acidic residues" evidence="1">
    <location>
        <begin position="32"/>
        <end position="49"/>
    </location>
</feature>
<feature type="region of interest" description="Disordered" evidence="1">
    <location>
        <begin position="1"/>
        <end position="49"/>
    </location>
</feature>
<dbReference type="PANTHER" id="PTHR13413:SF0">
    <property type="entry name" value="YLP MOTIF-CONTAINING PROTEIN 1"/>
    <property type="match status" value="1"/>
</dbReference>
<name>A0A8K0KQU7_LADFU</name>
<dbReference type="GO" id="GO:0005634">
    <property type="term" value="C:nucleus"/>
    <property type="evidence" value="ECO:0007669"/>
    <property type="project" value="InterPro"/>
</dbReference>
<reference evidence="2" key="2">
    <citation type="submission" date="2017-10" db="EMBL/GenBank/DDBJ databases">
        <title>Ladona fulva Genome sequencing and assembly.</title>
        <authorList>
            <person name="Murali S."/>
            <person name="Richards S."/>
            <person name="Bandaranaike D."/>
            <person name="Bellair M."/>
            <person name="Blankenburg K."/>
            <person name="Chao H."/>
            <person name="Dinh H."/>
            <person name="Doddapaneni H."/>
            <person name="Dugan-Rocha S."/>
            <person name="Elkadiri S."/>
            <person name="Gnanaolivu R."/>
            <person name="Hernandez B."/>
            <person name="Skinner E."/>
            <person name="Javaid M."/>
            <person name="Lee S."/>
            <person name="Li M."/>
            <person name="Ming W."/>
            <person name="Munidasa M."/>
            <person name="Muniz J."/>
            <person name="Nguyen L."/>
            <person name="Hughes D."/>
            <person name="Osuji N."/>
            <person name="Pu L.-L."/>
            <person name="Puazo M."/>
            <person name="Qu C."/>
            <person name="Quiroz J."/>
            <person name="Raj R."/>
            <person name="Weissenberger G."/>
            <person name="Xin Y."/>
            <person name="Zou X."/>
            <person name="Han Y."/>
            <person name="Worley K."/>
            <person name="Muzny D."/>
            <person name="Gibbs R."/>
        </authorList>
    </citation>
    <scope>NUCLEOTIDE SEQUENCE</scope>
    <source>
        <strain evidence="2">Sampled in the wild</strain>
    </source>
</reference>
<comment type="caution">
    <text evidence="2">The sequence shown here is derived from an EMBL/GenBank/DDBJ whole genome shotgun (WGS) entry which is preliminary data.</text>
</comment>
<evidence type="ECO:0000256" key="1">
    <source>
        <dbReference type="SAM" id="MobiDB-lite"/>
    </source>
</evidence>
<sequence length="136" mass="15821">MEDTTEEKAKEEEKPSEKDGDVEKGDAEEDAEKNVVRSKWDGMEASEEKLDRLDGLARKRKSESHPQSLEDWLQLTDDYEKRKCTPGKKQVRWADLEERRQQERIRAIGFVVGQTDWSRMTDPTFGEGALTQTKYI</sequence>
<dbReference type="EMBL" id="KZ309055">
    <property type="protein sequence ID" value="KAG8236638.1"/>
    <property type="molecule type" value="Genomic_DNA"/>
</dbReference>
<organism evidence="2 3">
    <name type="scientific">Ladona fulva</name>
    <name type="common">Scarce chaser dragonfly</name>
    <name type="synonym">Libellula fulva</name>
    <dbReference type="NCBI Taxonomy" id="123851"/>
    <lineage>
        <taxon>Eukaryota</taxon>
        <taxon>Metazoa</taxon>
        <taxon>Ecdysozoa</taxon>
        <taxon>Arthropoda</taxon>
        <taxon>Hexapoda</taxon>
        <taxon>Insecta</taxon>
        <taxon>Pterygota</taxon>
        <taxon>Palaeoptera</taxon>
        <taxon>Odonata</taxon>
        <taxon>Epiprocta</taxon>
        <taxon>Anisoptera</taxon>
        <taxon>Libelluloidea</taxon>
        <taxon>Libellulidae</taxon>
        <taxon>Ladona</taxon>
    </lineage>
</organism>
<keyword evidence="3" id="KW-1185">Reference proteome</keyword>
<protein>
    <submittedName>
        <fullName evidence="2">Uncharacterized protein</fullName>
    </submittedName>
</protein>
<accession>A0A8K0KQU7</accession>
<feature type="compositionally biased region" description="Basic and acidic residues" evidence="1">
    <location>
        <begin position="1"/>
        <end position="25"/>
    </location>
</feature>
<dbReference type="PANTHER" id="PTHR13413">
    <property type="entry name" value="YLP MOTIF CONTAINING PROTEIN NUCLEAR PROTEIN ZAP"/>
    <property type="match status" value="1"/>
</dbReference>
<dbReference type="OrthoDB" id="513595at2759"/>
<dbReference type="Proteomes" id="UP000792457">
    <property type="component" value="Unassembled WGS sequence"/>
</dbReference>
<proteinExistence type="predicted"/>
<dbReference type="AlphaFoldDB" id="A0A8K0KQU7"/>
<dbReference type="GO" id="GO:0032204">
    <property type="term" value="P:regulation of telomere maintenance"/>
    <property type="evidence" value="ECO:0007669"/>
    <property type="project" value="TreeGrafter"/>
</dbReference>
<dbReference type="InterPro" id="IPR026314">
    <property type="entry name" value="YLP_motif_con_p1"/>
</dbReference>